<evidence type="ECO:0000256" key="1">
    <source>
        <dbReference type="SAM" id="Phobius"/>
    </source>
</evidence>
<accession>A0AAF5DHR9</accession>
<reference evidence="3" key="1">
    <citation type="submission" date="2024-02" db="UniProtKB">
        <authorList>
            <consortium name="WormBaseParasite"/>
        </authorList>
    </citation>
    <scope>IDENTIFICATION</scope>
</reference>
<keyword evidence="2" id="KW-1185">Reference proteome</keyword>
<sequence length="144" mass="16579">MDSEKELCNSDLQKIHEVELKRFNQCLEKFCVYKKKSFCLTGSKNTISSKIKSYIKKKKEKIKDWLLGQLVEFLKLMGFISERVLSSSDFKRFVYEMSVGYGLLESSKILGYWKLIAFGGAVTLIGGFIFENLYGITEINSIEV</sequence>
<proteinExistence type="predicted"/>
<dbReference type="Proteomes" id="UP000035681">
    <property type="component" value="Unplaced"/>
</dbReference>
<organism evidence="2 3">
    <name type="scientific">Strongyloides stercoralis</name>
    <name type="common">Threadworm</name>
    <dbReference type="NCBI Taxonomy" id="6248"/>
    <lineage>
        <taxon>Eukaryota</taxon>
        <taxon>Metazoa</taxon>
        <taxon>Ecdysozoa</taxon>
        <taxon>Nematoda</taxon>
        <taxon>Chromadorea</taxon>
        <taxon>Rhabditida</taxon>
        <taxon>Tylenchina</taxon>
        <taxon>Panagrolaimomorpha</taxon>
        <taxon>Strongyloidoidea</taxon>
        <taxon>Strongyloididae</taxon>
        <taxon>Strongyloides</taxon>
    </lineage>
</organism>
<feature type="transmembrane region" description="Helical" evidence="1">
    <location>
        <begin position="112"/>
        <end position="130"/>
    </location>
</feature>
<keyword evidence="1" id="KW-0812">Transmembrane</keyword>
<dbReference type="AlphaFoldDB" id="A0AAF5DHR9"/>
<keyword evidence="1" id="KW-0472">Membrane</keyword>
<protein>
    <submittedName>
        <fullName evidence="3">Uncharacterized protein</fullName>
    </submittedName>
</protein>
<dbReference type="WBParaSite" id="TCONS_00012743.p1">
    <property type="protein sequence ID" value="TCONS_00012743.p1"/>
    <property type="gene ID" value="XLOC_008413"/>
</dbReference>
<evidence type="ECO:0000313" key="2">
    <source>
        <dbReference type="Proteomes" id="UP000035681"/>
    </source>
</evidence>
<evidence type="ECO:0000313" key="3">
    <source>
        <dbReference type="WBParaSite" id="TCONS_00012743.p1"/>
    </source>
</evidence>
<keyword evidence="1" id="KW-1133">Transmembrane helix</keyword>
<name>A0AAF5DHR9_STRER</name>